<feature type="region of interest" description="Disordered" evidence="8">
    <location>
        <begin position="3527"/>
        <end position="3556"/>
    </location>
</feature>
<comment type="subcellular location">
    <subcellularLocation>
        <location evidence="1">Nucleus</location>
    </subcellularLocation>
</comment>
<keyword evidence="4 7" id="KW-0863">Zinc-finger</keyword>
<feature type="region of interest" description="Disordered" evidence="8">
    <location>
        <begin position="1072"/>
        <end position="1100"/>
    </location>
</feature>
<dbReference type="PANTHER" id="PTHR10032:SF271">
    <property type="entry name" value="RH12261P-RELATED"/>
    <property type="match status" value="1"/>
</dbReference>
<feature type="region of interest" description="Disordered" evidence="8">
    <location>
        <begin position="3454"/>
        <end position="3492"/>
    </location>
</feature>
<feature type="compositionally biased region" description="Basic and acidic residues" evidence="8">
    <location>
        <begin position="706"/>
        <end position="722"/>
    </location>
</feature>
<evidence type="ECO:0000313" key="11">
    <source>
        <dbReference type="Proteomes" id="UP001153714"/>
    </source>
</evidence>
<reference evidence="10" key="2">
    <citation type="submission" date="2022-10" db="EMBL/GenBank/DDBJ databases">
        <authorList>
            <consortium name="ENA_rothamsted_submissions"/>
            <consortium name="culmorum"/>
            <person name="King R."/>
        </authorList>
    </citation>
    <scope>NUCLEOTIDE SEQUENCE</scope>
</reference>
<feature type="compositionally biased region" description="Low complexity" evidence="8">
    <location>
        <begin position="3918"/>
        <end position="3942"/>
    </location>
</feature>
<feature type="region of interest" description="Disordered" evidence="8">
    <location>
        <begin position="3838"/>
        <end position="4021"/>
    </location>
</feature>
<sequence length="4049" mass="456227">MNAGEDESSSGLNGRLRPRKNIVLGPQTNKCVRKSDGKSQDRQKRTSTPSKASSTKPDDLSNKPDESITLQLLCPYCDRTFASKQAISKHVRRIHFSSSKQDPIFNCLFCNHAVPDSKNIIGHMVDSHPNQYFACLDCHTRFPSTTELAEHKLNVCDRHKMSYRNKLRQKTSSGAKKNQKSVNVDDKDGKNYNDMNRFNGIVISCELKPSEITDNADIEDNITTNLILPPSKNLGTNAEIEKNAVIVLDDLQWSKRMPANFSFHNTDADQILSRLGVVHRSPRNSEFAKKDWLKNIDESNQKFEKCFDTSFYSKVASNVQENLSKFLDGTFNFNPDADTTIKTRKLKNSVVINTAEGFPILLACEQFSRTTFDGYLPRTIAPKHKWKWDNEKHLLNPDDIKRDSHVNNCIITLVSSLDIWTQLCMRRKFEDKFSIAPLEKKTEKQNTISKELKEILESREIPSSSSHVVKFSAKAMPPGDSLDFPASLGLRPSMAAYDLQPAVLSGEWVRPRCYVCCACGAQTRDSRGLSSHITTHHPNAQVQHYEIVGELLLNADILKHLYVPPSLLSNRTRPLRGFRECTKCKKSITLEDLHQHMLDCAGDTPTVRRKCRHRPFGVRRRRPRLPDNTIRKKIRKDIRRQTRQQKNLMRPRPKIRTEVGDAETIRKMIADLPAKRHRVMVNPSNPILRPRKKLDQQRSKLILKRRPPEMSKTRKQQDDRNVKNRARLVATIEDNDDKSSKDDDDKPLKPRIKRLLTKNSRQKESLKRKVVLNRAKRRAQLKEQMTVPETEESENKPNENQSTEPADTTVCSRTASIEQLSIGGTSQKIDLNNSPYQTREHSGRGRSNNNDQHRPGSSEQNGNINNAFAPTSNEPLKHSIARLTADTDIYDKSLHFHHQMFLLQQECNSINQHVPVGQQRLFENEAVVTKLDKPPLHFQRGMLDPFAFQRNKLNRPRKGLNDCIAMLKNKLVEPILTNQSTQSVESGSDDSLMCQSATTNRRVPDAEYQLQVNTRPAEIFSRHHFIQDRLIQLRNESNLMHQSFTDIPLHFLSAQNMYEIPRRGNKIEKVKVSKQKQLPGPKRESTRRRSTRSEKDNVRNKKYVLPPHIELIQQKSNENYSAKVSPLSKFDSVLFQNIENNSRRDSSKRKQNQSCMPTALHQRKQRDTICSALEIKSHCISNDAQLYENRHTGASKHHSKHVEIRERSPIKQVESCIQSKQVDIYVQPQLKQTDTCPQFQMKKADDFTQSQLKQSDTCPQSHMKKADAFTQSQLKQIDTCSHSQMKKADAFTQSQLKPIDPFTTSQLKQTNILMPSQLKQAEVFTPSQLQQVEAYLPSQIKQADVYIKPQVNSTESYLQTQIPNQKPSAAYTECNFNKMTPETFPECEVPRIIITTHELYPESNFDSMGVTLTATTSGSNNLDLVLPVPLDLSVTINDNTETSKQNSSYELNDYDSYETLDLSSKSVEEPIDDINDGIVDLRVKSCDKSQKDLGLATKNDDIDIEIATDLTIKTLEMDNIPTDLTVKKKIVAYEYDYSCVQDLSKHDFNTCETSAKILPIAENDIVQDIPTDLSGKKGLEHCLNIKDIPNVPDNPKDIPCTDEDLSNTCPANLSSNKDLGNQINQENFVEEEVVITAENSESEIDVEKSQDSYDVNEVQSYIINRQEPFINKDSYACVSNDSTCLLNKRLDDPEVDTKILYNQSSTVTTADQVLSYESVQTLNSQDSSASINLKNLTKPQTDYSSMDKPKNNLICLSDNAIPLYTMSNTTLISTSKHESTMPVYTLANACISMSKIEPTRRAPKVEPIKFPESIDTSSEVCTQAGSIRLEDYSAIKLQNAMSKFENLSESQTSAINCSEARMETQTTISHIISTSVSFTTPSVEVMKTVDDNSPKISDVDTETAKKIAMLPKELVEILGTMPIDHRNQLLNILPQYVSKSPPVIQSKESSMGSSTLCTVMETSTLTCQSNVLSHLTGVEQTCQDEIKPITRFHAMNETPTIGFDTYNPIASKTPEIDQNRIIDLTEDDPTFESKPKKLIEEYKSSVTITIDPPLPKLNKTKVNDQTASLRAVRIKTASERNKSICIENQILKTNVEQQIKINVQNFQNLQSITERPLEIDKTMAIQQAEVSSTQHNTTSKYPLAISPASTESSSDEAGKNISQKNIITVVGTVPENIQDKMYNASLPKSSKVSSSISNKVINETNVVPLVNKDAKDASSVISPIHHIEPIQISTNKVNISLGEPVIASVVSEPAECIPKQDLSPLDPDDSEDDVSLAVIVKQKQQDQNKKEDVLEELNREIDNKKKKYKRTKKSKQKTAHKTSDITSDKNVNYEVNKTIPINNEINKVPLLATNQNTNIVMEKPLKKYIDEVKLDPNSQITISDDKCYQNFLSFSEKNTHNNEKNEVTFDPKNNETTIDAASSEICQAHTKDEIHKNIIENIDEVSLKPHKKKCKSKTNLNADVLLNGIDNNLSQSADIDKNEKGGSIEQNLKADTLVNLTASCLQAVEDISNIKRDGKAFDYVTPLSTTSISDVTDGDSGQPQGVTHNISSEVLEANDKKTSSGKKNKTVDIDINDKDITDDKDTIMNIAIPLRRSRRGKSLFMENTSLEKEITNTSETTTENKAPLTKKQLIFSKLLLDEGKPEKFFSDKLDQYKKEDLLKNVSEQVYKEISSKPQTDSHNDVFERNKASKRTISPHSSRKSKKQKSLDNCESNFNDCSKTQIKNPLVDSLPNTNNSTEEKSLSLIDFKENDNLVPHVSNEVDTSLEVNVYHKYNEKPTVSPEKRKINNELAFEVSGSSKPKKCKTTKREKLDNNMMIEVDDHIKNKDVKTSESNDSCASGPRTTCYNISAPARRGRSKSVVVKSSGADLYDPYDIDLEDMIEQHESFRRKKKSLDHKSDISQKKSKTSERIAIDENESTTIEKNVTVKGKSAMSDSDESSKSDIPLQKYVEEKEKKSIDTEVFSTQKSNYEISESLKETKSLKQCSSDTITLAENEAEEKLRSDQFMESFGFFSERKPRKSNLLATKKISETFHINNESDDMYFGFKGRSSKKSLQIDKDTKKSFDNEGSKLTQPSTSKKAAKRGRKRKSCTKILPSYCGVCKKEFRRPDNFLRHQITLLHISKLSEVELKVKTSPVQEEPNYLIAYKQYLERFKKLTDKISKLKRKNPKAAAKIVLPSMQEILSDVNRAVREQQLSQRGLSHDEELFIDCCELLKESHNGDKVNTTNDVKSSMSGLDLLENVINASFSNTFESDDDDVDSITAQNILESEEVRNLENDLISGLKEAANASRKSCNNHCQNSNLKTGSDNPNDKISSPNETGDHYQMTDFDMPEKQRSSRAKKHSICTELIPVKEKMYPDVIEDIDMFEDKFDKIKRKCRSQAAAAKQTPPVVKITTSHKSRRKSEKKKGKRSSKKTRHQSTQVPTKGALKGFDGIKVSIPTSDINLPSLVPAVEKDRKKKKNSSKKRRDKKDSESSGKYDSDHRGKDSAISHNKKLDVYEFMDNEDAELFEFRPSTLMERFKSISNKETPSTSKLTSVVKDNSSESGSDGDDFVYMSDDYVCSDDETENSLLSCENGNAKLGNDAKKNVSPQKRKDVVEKNAVMGKIFKHNAVRSEKKITVPKDPVKPKANLDQLFDSLLEEEPSTSMLNSELDSPRKDNKQLPLKKHTLTSSTYHSDLDFNMSDDEKTYDSHSPDRPKFVTASTSKSIEEFQELDTHHKSSLEAVPLESCASPSFIDYGPSTSKKYDKQLQKEYKNISPKSYDSVSLKKNEEMSHKHCDTMISKHSEASTSKQDEIFKPFDDFKSKSSAKKLDRCVSSSFDYGEDIYDASVFDESGVARQRARRKCTVGKQNILAESWSSESEPDGGPQRPNSAESVVAGSGRKKKGKKKDGQQNTGKRGNNRQMTFKRYDVGSRVNSSNRNTSSGGSTVGPSTSTVDDGITPGPSGLGSKASVPSTSAAAAEAEAAAAAAMPAPSTSQAPTASGQKGRQRSVAYYWSSEGDDEQEHQQQHGWIVGDSHKKLVTMLAHAKGRKRNNDDKRNLVE</sequence>
<organism evidence="10 11">
    <name type="scientific">Diatraea saccharalis</name>
    <name type="common">sugarcane borer</name>
    <dbReference type="NCBI Taxonomy" id="40085"/>
    <lineage>
        <taxon>Eukaryota</taxon>
        <taxon>Metazoa</taxon>
        <taxon>Ecdysozoa</taxon>
        <taxon>Arthropoda</taxon>
        <taxon>Hexapoda</taxon>
        <taxon>Insecta</taxon>
        <taxon>Pterygota</taxon>
        <taxon>Neoptera</taxon>
        <taxon>Endopterygota</taxon>
        <taxon>Lepidoptera</taxon>
        <taxon>Glossata</taxon>
        <taxon>Ditrysia</taxon>
        <taxon>Pyraloidea</taxon>
        <taxon>Crambidae</taxon>
        <taxon>Crambinae</taxon>
        <taxon>Diatraea</taxon>
    </lineage>
</organism>
<feature type="compositionally biased region" description="Polar residues" evidence="8">
    <location>
        <begin position="3298"/>
        <end position="3323"/>
    </location>
</feature>
<evidence type="ECO:0000256" key="8">
    <source>
        <dbReference type="SAM" id="MobiDB-lite"/>
    </source>
</evidence>
<dbReference type="GO" id="GO:0000978">
    <property type="term" value="F:RNA polymerase II cis-regulatory region sequence-specific DNA binding"/>
    <property type="evidence" value="ECO:0007669"/>
    <property type="project" value="TreeGrafter"/>
</dbReference>
<feature type="compositionally biased region" description="Polar residues" evidence="8">
    <location>
        <begin position="2534"/>
        <end position="2552"/>
    </location>
</feature>
<feature type="region of interest" description="Disordered" evidence="8">
    <location>
        <begin position="680"/>
        <end position="873"/>
    </location>
</feature>
<feature type="region of interest" description="Disordered" evidence="8">
    <location>
        <begin position="2672"/>
        <end position="2713"/>
    </location>
</feature>
<feature type="compositionally biased region" description="Basic and acidic residues" evidence="8">
    <location>
        <begin position="3771"/>
        <end position="3800"/>
    </location>
</feature>
<feature type="compositionally biased region" description="Basic residues" evidence="8">
    <location>
        <begin position="768"/>
        <end position="779"/>
    </location>
</feature>
<feature type="region of interest" description="Disordered" evidence="8">
    <location>
        <begin position="3058"/>
        <end position="3091"/>
    </location>
</feature>
<dbReference type="InterPro" id="IPR013087">
    <property type="entry name" value="Znf_C2H2_type"/>
</dbReference>
<feature type="region of interest" description="Disordered" evidence="8">
    <location>
        <begin position="3646"/>
        <end position="3709"/>
    </location>
</feature>
<dbReference type="InterPro" id="IPR027756">
    <property type="entry name" value="Ovo-like"/>
</dbReference>
<feature type="region of interest" description="Disordered" evidence="8">
    <location>
        <begin position="1"/>
        <end position="64"/>
    </location>
</feature>
<feature type="region of interest" description="Disordered" evidence="8">
    <location>
        <begin position="2534"/>
        <end position="2567"/>
    </location>
</feature>
<feature type="compositionally biased region" description="Polar residues" evidence="8">
    <location>
        <begin position="857"/>
        <end position="873"/>
    </location>
</feature>
<feature type="region of interest" description="Disordered" evidence="8">
    <location>
        <begin position="3298"/>
        <end position="3330"/>
    </location>
</feature>
<feature type="compositionally biased region" description="Basic and acidic residues" evidence="8">
    <location>
        <begin position="3689"/>
        <end position="3703"/>
    </location>
</feature>
<feature type="region of interest" description="Disordered" evidence="8">
    <location>
        <begin position="166"/>
        <end position="190"/>
    </location>
</feature>
<feature type="compositionally biased region" description="Basic residues" evidence="8">
    <location>
        <begin position="3400"/>
        <end position="3422"/>
    </location>
</feature>
<feature type="compositionally biased region" description="Polar residues" evidence="8">
    <location>
        <begin position="798"/>
        <end position="837"/>
    </location>
</feature>
<feature type="compositionally biased region" description="Basic residues" evidence="8">
    <location>
        <begin position="3461"/>
        <end position="3473"/>
    </location>
</feature>
<feature type="compositionally biased region" description="Basic and acidic residues" evidence="8">
    <location>
        <begin position="2898"/>
        <end position="2916"/>
    </location>
</feature>
<dbReference type="Proteomes" id="UP001153714">
    <property type="component" value="Chromosome 1"/>
</dbReference>
<evidence type="ECO:0000256" key="1">
    <source>
        <dbReference type="ARBA" id="ARBA00004123"/>
    </source>
</evidence>
<feature type="compositionally biased region" description="Basic and acidic residues" evidence="8">
    <location>
        <begin position="3474"/>
        <end position="3492"/>
    </location>
</feature>
<evidence type="ECO:0000256" key="3">
    <source>
        <dbReference type="ARBA" id="ARBA00022737"/>
    </source>
</evidence>
<feature type="compositionally biased region" description="Basic and acidic residues" evidence="8">
    <location>
        <begin position="2672"/>
        <end position="2690"/>
    </location>
</feature>
<evidence type="ECO:0000256" key="5">
    <source>
        <dbReference type="ARBA" id="ARBA00022833"/>
    </source>
</evidence>
<feature type="domain" description="C2H2-type" evidence="9">
    <location>
        <begin position="72"/>
        <end position="100"/>
    </location>
</feature>
<dbReference type="Pfam" id="PF00096">
    <property type="entry name" value="zf-C2H2"/>
    <property type="match status" value="1"/>
</dbReference>
<evidence type="ECO:0000256" key="7">
    <source>
        <dbReference type="PROSITE-ProRule" id="PRU00042"/>
    </source>
</evidence>
<dbReference type="GO" id="GO:0000981">
    <property type="term" value="F:DNA-binding transcription factor activity, RNA polymerase II-specific"/>
    <property type="evidence" value="ECO:0007669"/>
    <property type="project" value="TreeGrafter"/>
</dbReference>
<keyword evidence="11" id="KW-1185">Reference proteome</keyword>
<feature type="compositionally biased region" description="Basic residues" evidence="8">
    <location>
        <begin position="2304"/>
        <end position="2320"/>
    </location>
</feature>
<feature type="compositionally biased region" description="Basic and acidic residues" evidence="8">
    <location>
        <begin position="737"/>
        <end position="748"/>
    </location>
</feature>
<dbReference type="OrthoDB" id="6382392at2759"/>
<feature type="compositionally biased region" description="Polar residues" evidence="8">
    <location>
        <begin position="3527"/>
        <end position="3544"/>
    </location>
</feature>
<dbReference type="EMBL" id="OU893332">
    <property type="protein sequence ID" value="CAG9782030.1"/>
    <property type="molecule type" value="Genomic_DNA"/>
</dbReference>
<keyword evidence="6" id="KW-0539">Nucleus</keyword>
<feature type="compositionally biased region" description="Low complexity" evidence="8">
    <location>
        <begin position="46"/>
        <end position="55"/>
    </location>
</feature>
<dbReference type="SMART" id="SM00355">
    <property type="entry name" value="ZnF_C2H2"/>
    <property type="match status" value="5"/>
</dbReference>
<feature type="compositionally biased region" description="Polar residues" evidence="8">
    <location>
        <begin position="2836"/>
        <end position="2847"/>
    </location>
</feature>
<feature type="region of interest" description="Disordered" evidence="8">
    <location>
        <begin position="2828"/>
        <end position="2847"/>
    </location>
</feature>
<evidence type="ECO:0000256" key="6">
    <source>
        <dbReference type="ARBA" id="ARBA00023242"/>
    </source>
</evidence>
<dbReference type="GO" id="GO:0008270">
    <property type="term" value="F:zinc ion binding"/>
    <property type="evidence" value="ECO:0007669"/>
    <property type="project" value="UniProtKB-KW"/>
</dbReference>
<evidence type="ECO:0000259" key="9">
    <source>
        <dbReference type="PROSITE" id="PS50157"/>
    </source>
</evidence>
<proteinExistence type="predicted"/>
<accession>A0A9N9N0M6</accession>
<feature type="compositionally biased region" description="Basic and acidic residues" evidence="8">
    <location>
        <begin position="33"/>
        <end position="44"/>
    </location>
</feature>
<feature type="region of interest" description="Disordered" evidence="8">
    <location>
        <begin position="3384"/>
        <end position="3433"/>
    </location>
</feature>
<feature type="compositionally biased region" description="Low complexity" evidence="8">
    <location>
        <begin position="3957"/>
        <end position="3989"/>
    </location>
</feature>
<dbReference type="PROSITE" id="PS50157">
    <property type="entry name" value="ZINC_FINGER_C2H2_2"/>
    <property type="match status" value="1"/>
</dbReference>
<reference evidence="10" key="1">
    <citation type="submission" date="2021-12" db="EMBL/GenBank/DDBJ databases">
        <authorList>
            <person name="King R."/>
        </authorList>
    </citation>
    <scope>NUCLEOTIDE SEQUENCE</scope>
</reference>
<keyword evidence="5" id="KW-0862">Zinc</keyword>
<keyword evidence="2" id="KW-0479">Metal-binding</keyword>
<dbReference type="Gene3D" id="3.30.160.60">
    <property type="entry name" value="Classic Zinc Finger"/>
    <property type="match status" value="1"/>
</dbReference>
<name>A0A9N9N0M6_9NEOP</name>
<feature type="compositionally biased region" description="Basic and acidic residues" evidence="8">
    <location>
        <begin position="3058"/>
        <end position="3072"/>
    </location>
</feature>
<feature type="region of interest" description="Disordered" evidence="8">
    <location>
        <begin position="3766"/>
        <end position="3800"/>
    </location>
</feature>
<feature type="region of interest" description="Disordered" evidence="8">
    <location>
        <begin position="2891"/>
        <end position="2951"/>
    </location>
</feature>
<feature type="compositionally biased region" description="Polar residues" evidence="8">
    <location>
        <begin position="170"/>
        <end position="182"/>
    </location>
</feature>
<dbReference type="PROSITE" id="PS00028">
    <property type="entry name" value="ZINC_FINGER_C2H2_1"/>
    <property type="match status" value="2"/>
</dbReference>
<evidence type="ECO:0000256" key="2">
    <source>
        <dbReference type="ARBA" id="ARBA00022723"/>
    </source>
</evidence>
<protein>
    <recommendedName>
        <fullName evidence="9">C2H2-type domain-containing protein</fullName>
    </recommendedName>
</protein>
<evidence type="ECO:0000313" key="10">
    <source>
        <dbReference type="EMBL" id="CAG9782030.1"/>
    </source>
</evidence>
<dbReference type="PANTHER" id="PTHR10032">
    <property type="entry name" value="ZINC FINGER PROTEIN WITH KRAB AND SCAN DOMAINS"/>
    <property type="match status" value="1"/>
</dbReference>
<keyword evidence="3" id="KW-0677">Repeat</keyword>
<evidence type="ECO:0000256" key="4">
    <source>
        <dbReference type="ARBA" id="ARBA00022771"/>
    </source>
</evidence>
<dbReference type="GO" id="GO:0005634">
    <property type="term" value="C:nucleus"/>
    <property type="evidence" value="ECO:0007669"/>
    <property type="project" value="UniProtKB-SubCell"/>
</dbReference>
<feature type="region of interest" description="Disordered" evidence="8">
    <location>
        <begin position="2304"/>
        <end position="2325"/>
    </location>
</feature>
<gene>
    <name evidence="10" type="ORF">DIATSA_LOCUS324</name>
</gene>